<proteinExistence type="predicted"/>
<reference evidence="1" key="1">
    <citation type="journal article" date="2023" name="bioRxiv">
        <title>Improved chromosome-level genome assembly for marigold (Tagetes erecta).</title>
        <authorList>
            <person name="Jiang F."/>
            <person name="Yuan L."/>
            <person name="Wang S."/>
            <person name="Wang H."/>
            <person name="Xu D."/>
            <person name="Wang A."/>
            <person name="Fan W."/>
        </authorList>
    </citation>
    <scope>NUCLEOTIDE SEQUENCE</scope>
    <source>
        <strain evidence="1">WSJ</strain>
        <tissue evidence="1">Leaf</tissue>
    </source>
</reference>
<gene>
    <name evidence="1" type="ORF">QVD17_26427</name>
</gene>
<accession>A0AAD8NQT7</accession>
<evidence type="ECO:0000313" key="1">
    <source>
        <dbReference type="EMBL" id="KAK1417301.1"/>
    </source>
</evidence>
<evidence type="ECO:0000313" key="2">
    <source>
        <dbReference type="Proteomes" id="UP001229421"/>
    </source>
</evidence>
<keyword evidence="2" id="KW-1185">Reference proteome</keyword>
<protein>
    <submittedName>
        <fullName evidence="1">Uncharacterized protein</fullName>
    </submittedName>
</protein>
<organism evidence="1 2">
    <name type="scientific">Tagetes erecta</name>
    <name type="common">African marigold</name>
    <dbReference type="NCBI Taxonomy" id="13708"/>
    <lineage>
        <taxon>Eukaryota</taxon>
        <taxon>Viridiplantae</taxon>
        <taxon>Streptophyta</taxon>
        <taxon>Embryophyta</taxon>
        <taxon>Tracheophyta</taxon>
        <taxon>Spermatophyta</taxon>
        <taxon>Magnoliopsida</taxon>
        <taxon>eudicotyledons</taxon>
        <taxon>Gunneridae</taxon>
        <taxon>Pentapetalae</taxon>
        <taxon>asterids</taxon>
        <taxon>campanulids</taxon>
        <taxon>Asterales</taxon>
        <taxon>Asteraceae</taxon>
        <taxon>Asteroideae</taxon>
        <taxon>Heliantheae alliance</taxon>
        <taxon>Tageteae</taxon>
        <taxon>Tagetes</taxon>
    </lineage>
</organism>
<dbReference type="EMBL" id="JAUHHV010000007">
    <property type="protein sequence ID" value="KAK1417301.1"/>
    <property type="molecule type" value="Genomic_DNA"/>
</dbReference>
<dbReference type="Proteomes" id="UP001229421">
    <property type="component" value="Unassembled WGS sequence"/>
</dbReference>
<dbReference type="AlphaFoldDB" id="A0AAD8NQT7"/>
<sequence length="165" mass="18018">MRCFVSTLNPLNQVPDPRSCKKRPCEDLVNSTSATTAQMKRKRDASGQVIGKDFCAEKLSPASATATRLVWFGQVKGKHSCVESLTSASATTTEILYELFMEGGRLVAKIACRVYLEDNPHTPVTPEMPLMKGGIQPPPDPEYSFKGNPFYESAVASGISIFDLL</sequence>
<name>A0AAD8NQT7_TARER</name>
<comment type="caution">
    <text evidence="1">The sequence shown here is derived from an EMBL/GenBank/DDBJ whole genome shotgun (WGS) entry which is preliminary data.</text>
</comment>